<evidence type="ECO:0000259" key="2">
    <source>
        <dbReference type="Pfam" id="PF14703"/>
    </source>
</evidence>
<accession>A0A7S4QWK2</accession>
<dbReference type="PANTHER" id="PTHR13018">
    <property type="entry name" value="PROBABLE MEMBRANE PROTEIN DUF221-RELATED"/>
    <property type="match status" value="1"/>
</dbReference>
<sequence>MAEKPTETTGLLSNSASHWNTRVENPYKDEPKHMTWGRRIARSLSKYKWYYPNRDVRAEYEKNLAKTDEEKTRALDFVEVVPPSLDMAWSYFEHITLPRYLVNHKSDKDQFERAQPGRFDVETRLYPVWGTPESELADFGIGVGIYFYMLRVLAVIMLIAGLIHFPMYEYFSSTDYTPPGEDDSFFLKSSAVCAETEWAACPNCTKKDWLMSYPSTLEGFASTSSDGDSEPLTFIKVNDCEIGYMETLPAYIAFIFIVISITLLRKWSRDKEKEIDDAEQTAQDYSVCVMNPPKDARDPEEWREFFVKNFEDCQIACCTIAVDNEELVRALSQRRDYLLQLEMLTPCDIKFNKNNLKEMAEVALPLSLYKWMTAYYNGKQLYKAIVELDKKIEDLSHFSHDCTSVFLSFETEATQQAVLEAFSTRNCSKFCCGKHALPKNLRFRGKHLLNIVEPAEPDSVRWQDLDETRLQKACQLFTTTILTIAVIGFGGYAILVARRQSPWLAAMTVSFLSKASPYAVYYIMEIESHRSEGSKAASQFTKMSLIRWMYTAIITSCIEPFIFTLQEGENYLIYGIYYIFFSELMFIPLYACMDTGNLYRHYYGPRAPSQKMMNLNFQGTAYELSERYTDMTKFLFFTFYYAAIFPSGFLWTAAIFVAKYLFDKYSLLRVWSPAPHMGSQIAIFSRKYFFTAAMTFYILSMSYTFASFPYDNACPTSSQVSEDYIGNHTAYTVDDDSGDVVEINFSISQDDTNYKYCNQRMVAFPALPDWQPVDSKWMTPDQEKAVYLFGITGFFFALIVILKILWRLVISPIVSCFTKPYKASGDTSPIKFSEVEGICGYIPQIRMPGHSFPMLACDISGLHDDRLIGWKDPFKSYGHHNLLNDVEKIKEKSQKTATEAEPKVKERKLLIVEEANPFLFSIVKDWRDELTES</sequence>
<organism evidence="3">
    <name type="scientific">Ditylum brightwellii</name>
    <dbReference type="NCBI Taxonomy" id="49249"/>
    <lineage>
        <taxon>Eukaryota</taxon>
        <taxon>Sar</taxon>
        <taxon>Stramenopiles</taxon>
        <taxon>Ochrophyta</taxon>
        <taxon>Bacillariophyta</taxon>
        <taxon>Mediophyceae</taxon>
        <taxon>Lithodesmiophycidae</taxon>
        <taxon>Lithodesmiales</taxon>
        <taxon>Lithodesmiaceae</taxon>
        <taxon>Ditylum</taxon>
    </lineage>
</organism>
<feature type="domain" description="CSC1/OSCA1-like cytosolic" evidence="2">
    <location>
        <begin position="284"/>
        <end position="462"/>
    </location>
</feature>
<feature type="transmembrane region" description="Helical" evidence="1">
    <location>
        <begin position="476"/>
        <end position="497"/>
    </location>
</feature>
<dbReference type="PANTHER" id="PTHR13018:SF5">
    <property type="entry name" value="RE44586P"/>
    <property type="match status" value="1"/>
</dbReference>
<dbReference type="AlphaFoldDB" id="A0A7S4QWK2"/>
<feature type="transmembrane region" description="Helical" evidence="1">
    <location>
        <begin position="248"/>
        <end position="264"/>
    </location>
</feature>
<evidence type="ECO:0000313" key="3">
    <source>
        <dbReference type="EMBL" id="CAE4596161.1"/>
    </source>
</evidence>
<dbReference type="GO" id="GO:0005886">
    <property type="term" value="C:plasma membrane"/>
    <property type="evidence" value="ECO:0007669"/>
    <property type="project" value="TreeGrafter"/>
</dbReference>
<feature type="transmembrane region" description="Helical" evidence="1">
    <location>
        <begin position="634"/>
        <end position="661"/>
    </location>
</feature>
<dbReference type="GO" id="GO:0005227">
    <property type="term" value="F:calcium-activated cation channel activity"/>
    <property type="evidence" value="ECO:0007669"/>
    <property type="project" value="InterPro"/>
</dbReference>
<dbReference type="Pfam" id="PF14703">
    <property type="entry name" value="PHM7_cyt"/>
    <property type="match status" value="1"/>
</dbReference>
<dbReference type="InterPro" id="IPR027815">
    <property type="entry name" value="CSC1/OSCA1-like_cyt"/>
</dbReference>
<keyword evidence="1" id="KW-0812">Transmembrane</keyword>
<feature type="transmembrane region" description="Helical" evidence="1">
    <location>
        <begin position="145"/>
        <end position="165"/>
    </location>
</feature>
<feature type="transmembrane region" description="Helical" evidence="1">
    <location>
        <begin position="571"/>
        <end position="591"/>
    </location>
</feature>
<keyword evidence="1" id="KW-0472">Membrane</keyword>
<feature type="transmembrane region" description="Helical" evidence="1">
    <location>
        <begin position="545"/>
        <end position="565"/>
    </location>
</feature>
<gene>
    <name evidence="3" type="ORF">DBRI00130_LOCUS9099</name>
</gene>
<keyword evidence="1" id="KW-1133">Transmembrane helix</keyword>
<evidence type="ECO:0000256" key="1">
    <source>
        <dbReference type="SAM" id="Phobius"/>
    </source>
</evidence>
<dbReference type="EMBL" id="HBNS01011261">
    <property type="protein sequence ID" value="CAE4596161.1"/>
    <property type="molecule type" value="Transcribed_RNA"/>
</dbReference>
<feature type="transmembrane region" description="Helical" evidence="1">
    <location>
        <begin position="503"/>
        <end position="524"/>
    </location>
</feature>
<protein>
    <recommendedName>
        <fullName evidence="2">CSC1/OSCA1-like cytosolic domain-containing protein</fullName>
    </recommendedName>
</protein>
<feature type="transmembrane region" description="Helical" evidence="1">
    <location>
        <begin position="785"/>
        <end position="806"/>
    </location>
</feature>
<reference evidence="3" key="1">
    <citation type="submission" date="2021-01" db="EMBL/GenBank/DDBJ databases">
        <authorList>
            <person name="Corre E."/>
            <person name="Pelletier E."/>
            <person name="Niang G."/>
            <person name="Scheremetjew M."/>
            <person name="Finn R."/>
            <person name="Kale V."/>
            <person name="Holt S."/>
            <person name="Cochrane G."/>
            <person name="Meng A."/>
            <person name="Brown T."/>
            <person name="Cohen L."/>
        </authorList>
    </citation>
    <scope>NUCLEOTIDE SEQUENCE</scope>
    <source>
        <strain evidence="3">GSO104</strain>
    </source>
</reference>
<name>A0A7S4QWK2_9STRA</name>
<proteinExistence type="predicted"/>
<dbReference type="InterPro" id="IPR045122">
    <property type="entry name" value="Csc1-like"/>
</dbReference>
<feature type="transmembrane region" description="Helical" evidence="1">
    <location>
        <begin position="681"/>
        <end position="699"/>
    </location>
</feature>